<sequence length="767" mass="87504">MSDIKKPFYKEVADKLIDQLEKGVAPWQRGWTVTGRPYNVITGKNYRGANVLNLALSGREDPRWMTYKQAQTLGAQVKKGERGTKVQYWIFEEMQTIKDENGKPRLDHNGKEILEKVRLERPKVINSVVFNAEQIDGLPPLQKKSIDVWDSIDKAEQILKNSGANIEHKKQDQAYYQASTDKIVLPLKEQFEKPEFYYGTALHELGHWTGHSTRLNRDLTGHFGGEKYAREELRAEISSMMLEMEVGIPHDTNRHASYVQSWVAVLKSDPAEIIRASSDAEKIKDFVLSLSQEQKIELNKQQDETTELNLSILARVNDMENSNKTYISVPFKEKEEAKALGAKWDRGESSWYIPENLDKEAFSKWMNKENVRVEKNNSEKTYLVVPFKEKEEAKALGAKWDKSVKSWYISGVVTNEMKKWLPENNPVQQDPALSPREEFSIFMKDMGLVVSGEHPIMDGKLHRVRTENDKSKDLSGAYILHGDGLPAGYVQNFKTGEKQNWKSKGYHFSSNELARMRAEAAQKLQEREKDIMKKHEEISQKLTNDIHKLSSVKADQVYLVKKDIQVHKGVYEDKYRNMVIPAYDENGKIWANQTIYPDGNKRFTAGGKKEGNFHVIGGLDELNKSNIIIIAEGYATASTITEATKIPVVAAFDSGNLKIVSEKLHQKYPDKPIIIAGDDDHHRTLENKPNVGRIKAEEAAKNVNGVAVFPIFPSNKIGLKSCTDFNDLARESNYKLDSVKKIMTSTIDSIKNRDNKIFKEKTIKIKR</sequence>
<proteinExistence type="predicted"/>
<dbReference type="InterPro" id="IPR006171">
    <property type="entry name" value="TOPRIM_dom"/>
</dbReference>
<dbReference type="InterPro" id="IPR043764">
    <property type="entry name" value="DUF5710"/>
</dbReference>
<keyword evidence="5" id="KW-0548">Nucleotidyltransferase</keyword>
<feature type="domain" description="Toprim" evidence="2">
    <location>
        <begin position="628"/>
        <end position="731"/>
    </location>
</feature>
<dbReference type="OrthoDB" id="9792687at2"/>
<dbReference type="Pfam" id="PF18818">
    <property type="entry name" value="MPTase-PolyVal"/>
    <property type="match status" value="1"/>
</dbReference>
<protein>
    <submittedName>
        <fullName evidence="5">DNA primase TraC</fullName>
        <ecNumber evidence="5">2.7.7.-</ecNumber>
    </submittedName>
</protein>
<dbReference type="Proteomes" id="UP000255417">
    <property type="component" value="Unassembled WGS sequence"/>
</dbReference>
<dbReference type="CDD" id="cd01029">
    <property type="entry name" value="TOPRIM_primases"/>
    <property type="match status" value="1"/>
</dbReference>
<reference evidence="5 6" key="1">
    <citation type="submission" date="2018-06" db="EMBL/GenBank/DDBJ databases">
        <authorList>
            <consortium name="Pathogen Informatics"/>
            <person name="Doyle S."/>
        </authorList>
    </citation>
    <scope>NUCLEOTIDE SEQUENCE [LARGE SCALE GENOMIC DNA]</scope>
    <source>
        <strain evidence="5 6">NCTC12872</strain>
    </source>
</reference>
<dbReference type="EMBL" id="UGTA01000002">
    <property type="protein sequence ID" value="SUB76389.1"/>
    <property type="molecule type" value="Genomic_DNA"/>
</dbReference>
<dbReference type="AlphaFoldDB" id="A0A379DET7"/>
<name>A0A379DET7_9PAST</name>
<dbReference type="Pfam" id="PF13362">
    <property type="entry name" value="Toprim_3"/>
    <property type="match status" value="1"/>
</dbReference>
<dbReference type="EC" id="2.7.7.-" evidence="5"/>
<dbReference type="Pfam" id="PF18974">
    <property type="entry name" value="DUF5710"/>
    <property type="match status" value="2"/>
</dbReference>
<feature type="domain" description="Polyvalent protein metallopeptidase" evidence="3">
    <location>
        <begin position="154"/>
        <end position="278"/>
    </location>
</feature>
<dbReference type="InterPro" id="IPR041459">
    <property type="entry name" value="MPTase-PolyVal"/>
</dbReference>
<keyword evidence="6" id="KW-1185">Reference proteome</keyword>
<feature type="domain" description="DUF5710" evidence="4">
    <location>
        <begin position="380"/>
        <end position="422"/>
    </location>
</feature>
<evidence type="ECO:0000259" key="2">
    <source>
        <dbReference type="Pfam" id="PF13362"/>
    </source>
</evidence>
<evidence type="ECO:0000313" key="5">
    <source>
        <dbReference type="EMBL" id="SUB76389.1"/>
    </source>
</evidence>
<accession>A0A379DET7</accession>
<gene>
    <name evidence="5" type="primary">traC_1</name>
    <name evidence="5" type="ORF">NCTC12872_02017</name>
</gene>
<evidence type="ECO:0000259" key="4">
    <source>
        <dbReference type="Pfam" id="PF18974"/>
    </source>
</evidence>
<keyword evidence="5" id="KW-0808">Transferase</keyword>
<evidence type="ECO:0000259" key="1">
    <source>
        <dbReference type="Pfam" id="PF08401"/>
    </source>
</evidence>
<dbReference type="InterPro" id="IPR013610">
    <property type="entry name" value="ArdC_N"/>
</dbReference>
<dbReference type="Pfam" id="PF08401">
    <property type="entry name" value="ArdcN"/>
    <property type="match status" value="1"/>
</dbReference>
<feature type="domain" description="DUF5710" evidence="4">
    <location>
        <begin position="324"/>
        <end position="366"/>
    </location>
</feature>
<organism evidence="5 6">
    <name type="scientific">Phocoenobacter uteri</name>
    <dbReference type="NCBI Taxonomy" id="146806"/>
    <lineage>
        <taxon>Bacteria</taxon>
        <taxon>Pseudomonadati</taxon>
        <taxon>Pseudomonadota</taxon>
        <taxon>Gammaproteobacteria</taxon>
        <taxon>Pasteurellales</taxon>
        <taxon>Pasteurellaceae</taxon>
        <taxon>Phocoenobacter</taxon>
    </lineage>
</organism>
<dbReference type="InterPro" id="IPR034154">
    <property type="entry name" value="TOPRIM_DnaG/twinkle"/>
</dbReference>
<feature type="domain" description="N-terminal" evidence="1">
    <location>
        <begin position="7"/>
        <end position="112"/>
    </location>
</feature>
<evidence type="ECO:0000313" key="6">
    <source>
        <dbReference type="Proteomes" id="UP000255417"/>
    </source>
</evidence>
<evidence type="ECO:0000259" key="3">
    <source>
        <dbReference type="Pfam" id="PF18818"/>
    </source>
</evidence>
<dbReference type="RefSeq" id="WP_115316471.1">
    <property type="nucleotide sequence ID" value="NZ_LWIF01000002.1"/>
</dbReference>
<dbReference type="GO" id="GO:0016779">
    <property type="term" value="F:nucleotidyltransferase activity"/>
    <property type="evidence" value="ECO:0007669"/>
    <property type="project" value="UniProtKB-KW"/>
</dbReference>
<dbReference type="GO" id="GO:0003697">
    <property type="term" value="F:single-stranded DNA binding"/>
    <property type="evidence" value="ECO:0007669"/>
    <property type="project" value="InterPro"/>
</dbReference>